<dbReference type="AlphaFoldDB" id="A0A2W5K360"/>
<dbReference type="EMBL" id="QFPO01000020">
    <property type="protein sequence ID" value="PZQ10419.1"/>
    <property type="molecule type" value="Genomic_DNA"/>
</dbReference>
<dbReference type="Proteomes" id="UP000249046">
    <property type="component" value="Unassembled WGS sequence"/>
</dbReference>
<evidence type="ECO:0000256" key="1">
    <source>
        <dbReference type="SAM" id="SignalP"/>
    </source>
</evidence>
<evidence type="ECO:0000313" key="2">
    <source>
        <dbReference type="EMBL" id="PZQ10419.1"/>
    </source>
</evidence>
<name>A0A2W5K360_9GAMM</name>
<accession>A0A2W5K360</accession>
<feature type="signal peptide" evidence="1">
    <location>
        <begin position="1"/>
        <end position="23"/>
    </location>
</feature>
<reference evidence="2 3" key="1">
    <citation type="submission" date="2017-08" db="EMBL/GenBank/DDBJ databases">
        <title>Infants hospitalized years apart are colonized by the same room-sourced microbial strains.</title>
        <authorList>
            <person name="Brooks B."/>
            <person name="Olm M.R."/>
            <person name="Firek B.A."/>
            <person name="Baker R."/>
            <person name="Thomas B.C."/>
            <person name="Morowitz M.J."/>
            <person name="Banfield J.F."/>
        </authorList>
    </citation>
    <scope>NUCLEOTIDE SEQUENCE [LARGE SCALE GENOMIC DNA]</scope>
    <source>
        <strain evidence="2">S2_005_003_R2_42</strain>
    </source>
</reference>
<comment type="caution">
    <text evidence="2">The sequence shown here is derived from an EMBL/GenBank/DDBJ whole genome shotgun (WGS) entry which is preliminary data.</text>
</comment>
<keyword evidence="1" id="KW-0732">Signal</keyword>
<protein>
    <submittedName>
        <fullName evidence="2">Uncharacterized protein</fullName>
    </submittedName>
</protein>
<sequence length="221" mass="24980">MYVRRIIAVVSLSGCLVTGAAFAANPFVEWRDRLFGPKADDTPMSRAEPYEAIEVDFDRPERFRVDEASLERDFPQGKSRYRVIELPREVAHATLRLRVRAVPNDRGRGNTVFKPVLYLLDDQDRVRETREVDPLYLDIRPFKPTRLLACVPLEKVRRFAVATTPEAVGKAFDATARGKLSAPSKGKFYYSTEPMRVKLPYAATGELVVELSEQDEAGQGC</sequence>
<evidence type="ECO:0000313" key="3">
    <source>
        <dbReference type="Proteomes" id="UP000249046"/>
    </source>
</evidence>
<feature type="chain" id="PRO_5015910899" evidence="1">
    <location>
        <begin position="24"/>
        <end position="221"/>
    </location>
</feature>
<proteinExistence type="predicted"/>
<gene>
    <name evidence="2" type="ORF">DI564_15600</name>
</gene>
<organism evidence="2 3">
    <name type="scientific">Rhodanobacter denitrificans</name>
    <dbReference type="NCBI Taxonomy" id="666685"/>
    <lineage>
        <taxon>Bacteria</taxon>
        <taxon>Pseudomonadati</taxon>
        <taxon>Pseudomonadota</taxon>
        <taxon>Gammaproteobacteria</taxon>
        <taxon>Lysobacterales</taxon>
        <taxon>Rhodanobacteraceae</taxon>
        <taxon>Rhodanobacter</taxon>
    </lineage>
</organism>